<evidence type="ECO:0000259" key="1">
    <source>
        <dbReference type="PROSITE" id="PS50404"/>
    </source>
</evidence>
<evidence type="ECO:0000259" key="2">
    <source>
        <dbReference type="PROSITE" id="PS50405"/>
    </source>
</evidence>
<dbReference type="Pfam" id="PF13410">
    <property type="entry name" value="GST_C_2"/>
    <property type="match status" value="1"/>
</dbReference>
<dbReference type="InterPro" id="IPR004045">
    <property type="entry name" value="Glutathione_S-Trfase_N"/>
</dbReference>
<accession>A0A4R5LVA6</accession>
<feature type="domain" description="GST N-terminal" evidence="1">
    <location>
        <begin position="4"/>
        <end position="83"/>
    </location>
</feature>
<dbReference type="Proteomes" id="UP000295554">
    <property type="component" value="Unassembled WGS sequence"/>
</dbReference>
<dbReference type="InterPro" id="IPR010987">
    <property type="entry name" value="Glutathione-S-Trfase_C-like"/>
</dbReference>
<sequence>MSSQEVILHHFDASPFAEKVRVALGIKELSWRSVEIPMVMPKPDLTALTGGYRKTPVMQIGADVFCDTQRIATELNDLGAGPSLFPGDNQGLCAVIAAWSDASLFIPGAGLAMGTNQDLPEAILADRFAFFDFLDRKSLPQQLPSLFARFRAGLQRIEDMLADERSFLLGDTVSWADASCYAPVWMCRSNIAHADELMKNLPLLEAWEQRMKAFGHGRPTVMKASEALKISSSTHSLARPLLDVDAWPKLELDRVVTVTPEDYGAVPVRGRLVRLSQYDVAVARSDERAGEVVVHFPRAGYRVEGL</sequence>
<organism evidence="3 4">
    <name type="scientific">Seongchinamella unica</name>
    <dbReference type="NCBI Taxonomy" id="2547392"/>
    <lineage>
        <taxon>Bacteria</taxon>
        <taxon>Pseudomonadati</taxon>
        <taxon>Pseudomonadota</taxon>
        <taxon>Gammaproteobacteria</taxon>
        <taxon>Cellvibrionales</taxon>
        <taxon>Halieaceae</taxon>
        <taxon>Seongchinamella</taxon>
    </lineage>
</organism>
<dbReference type="AlphaFoldDB" id="A0A4R5LVA6"/>
<dbReference type="OrthoDB" id="5791869at2"/>
<evidence type="ECO:0000313" key="3">
    <source>
        <dbReference type="EMBL" id="TDG15330.1"/>
    </source>
</evidence>
<reference evidence="3 4" key="1">
    <citation type="submission" date="2019-03" db="EMBL/GenBank/DDBJ databases">
        <title>Seongchinamella monodicae gen. nov., sp. nov., a novel member of the Gammaproteobacteria isolated from a tidal mudflat of beach.</title>
        <authorList>
            <person name="Yang H.G."/>
            <person name="Kang J.W."/>
            <person name="Lee S.D."/>
        </authorList>
    </citation>
    <scope>NUCLEOTIDE SEQUENCE [LARGE SCALE GENOMIC DNA]</scope>
    <source>
        <strain evidence="3 4">GH4-78</strain>
    </source>
</reference>
<dbReference type="Gene3D" id="3.40.30.110">
    <property type="match status" value="2"/>
</dbReference>
<dbReference type="GO" id="GO:0005737">
    <property type="term" value="C:cytoplasm"/>
    <property type="evidence" value="ECO:0007669"/>
    <property type="project" value="TreeGrafter"/>
</dbReference>
<dbReference type="GO" id="GO:0016740">
    <property type="term" value="F:transferase activity"/>
    <property type="evidence" value="ECO:0007669"/>
    <property type="project" value="UniProtKB-KW"/>
</dbReference>
<dbReference type="InterPro" id="IPR036249">
    <property type="entry name" value="Thioredoxin-like_sf"/>
</dbReference>
<keyword evidence="3" id="KW-0808">Transferase</keyword>
<dbReference type="EMBL" id="SMSE01000001">
    <property type="protein sequence ID" value="TDG15330.1"/>
    <property type="molecule type" value="Genomic_DNA"/>
</dbReference>
<keyword evidence="4" id="KW-1185">Reference proteome</keyword>
<dbReference type="PANTHER" id="PTHR43968">
    <property type="match status" value="1"/>
</dbReference>
<name>A0A4R5LVA6_9GAMM</name>
<dbReference type="InterPro" id="IPR036282">
    <property type="entry name" value="Glutathione-S-Trfase_C_sf"/>
</dbReference>
<gene>
    <name evidence="3" type="ORF">E2F43_03605</name>
</gene>
<dbReference type="Pfam" id="PF13417">
    <property type="entry name" value="GST_N_3"/>
    <property type="match status" value="1"/>
</dbReference>
<dbReference type="SUPFAM" id="SSF52833">
    <property type="entry name" value="Thioredoxin-like"/>
    <property type="match status" value="1"/>
</dbReference>
<dbReference type="PROSITE" id="PS50404">
    <property type="entry name" value="GST_NTER"/>
    <property type="match status" value="1"/>
</dbReference>
<dbReference type="PROSITE" id="PS50405">
    <property type="entry name" value="GST_CTER"/>
    <property type="match status" value="1"/>
</dbReference>
<evidence type="ECO:0000313" key="4">
    <source>
        <dbReference type="Proteomes" id="UP000295554"/>
    </source>
</evidence>
<dbReference type="PANTHER" id="PTHR43968:SF6">
    <property type="entry name" value="GLUTATHIONE S-TRANSFERASE OMEGA"/>
    <property type="match status" value="1"/>
</dbReference>
<proteinExistence type="predicted"/>
<dbReference type="InterPro" id="IPR050983">
    <property type="entry name" value="GST_Omega/HSP26"/>
</dbReference>
<comment type="caution">
    <text evidence="3">The sequence shown here is derived from an EMBL/GenBank/DDBJ whole genome shotgun (WGS) entry which is preliminary data.</text>
</comment>
<dbReference type="CDD" id="cd00570">
    <property type="entry name" value="GST_N_family"/>
    <property type="match status" value="1"/>
</dbReference>
<protein>
    <submittedName>
        <fullName evidence="3">Glutathione S-transferase family protein</fullName>
    </submittedName>
</protein>
<dbReference type="RefSeq" id="WP_133209625.1">
    <property type="nucleotide sequence ID" value="NZ_SMSE01000001.1"/>
</dbReference>
<dbReference type="SUPFAM" id="SSF47616">
    <property type="entry name" value="GST C-terminal domain-like"/>
    <property type="match status" value="1"/>
</dbReference>
<feature type="domain" description="GST C-terminal" evidence="2">
    <location>
        <begin position="93"/>
        <end position="241"/>
    </location>
</feature>